<feature type="domain" description="GIY-YIG" evidence="2">
    <location>
        <begin position="2"/>
        <end position="77"/>
    </location>
</feature>
<organism evidence="3 4">
    <name type="scientific">Staphylococcus rostri</name>
    <dbReference type="NCBI Taxonomy" id="522262"/>
    <lineage>
        <taxon>Bacteria</taxon>
        <taxon>Bacillati</taxon>
        <taxon>Bacillota</taxon>
        <taxon>Bacilli</taxon>
        <taxon>Bacillales</taxon>
        <taxon>Staphylococcaceae</taxon>
        <taxon>Staphylococcus</taxon>
    </lineage>
</organism>
<evidence type="ECO:0000313" key="3">
    <source>
        <dbReference type="EMBL" id="PNZ26310.1"/>
    </source>
</evidence>
<dbReference type="EMBL" id="PPRF01000057">
    <property type="protein sequence ID" value="PNZ26310.1"/>
    <property type="molecule type" value="Genomic_DNA"/>
</dbReference>
<dbReference type="SUPFAM" id="SSF82771">
    <property type="entry name" value="GIY-YIG endonuclease"/>
    <property type="match status" value="1"/>
</dbReference>
<dbReference type="PANTHER" id="PTHR34477:SF1">
    <property type="entry name" value="UPF0213 PROTEIN YHBQ"/>
    <property type="match status" value="1"/>
</dbReference>
<keyword evidence="4" id="KW-1185">Reference proteome</keyword>
<comment type="similarity">
    <text evidence="1">Belongs to the UPF0213 family.</text>
</comment>
<dbReference type="InterPro" id="IPR000305">
    <property type="entry name" value="GIY-YIG_endonuc"/>
</dbReference>
<proteinExistence type="inferred from homology"/>
<dbReference type="CDD" id="cd10456">
    <property type="entry name" value="GIY-YIG_UPF0213"/>
    <property type="match status" value="1"/>
</dbReference>
<dbReference type="InterPro" id="IPR035901">
    <property type="entry name" value="GIY-YIG_endonuc_sf"/>
</dbReference>
<comment type="caution">
    <text evidence="3">The sequence shown here is derived from an EMBL/GenBank/DDBJ whole genome shotgun (WGS) entry which is preliminary data.</text>
</comment>
<protein>
    <recommendedName>
        <fullName evidence="2">GIY-YIG domain-containing protein</fullName>
    </recommendedName>
</protein>
<dbReference type="RefSeq" id="WP_103358557.1">
    <property type="nucleotide sequence ID" value="NZ_PPRF01000057.1"/>
</dbReference>
<dbReference type="AlphaFoldDB" id="A0A2K3YL34"/>
<evidence type="ECO:0000256" key="1">
    <source>
        <dbReference type="ARBA" id="ARBA00007435"/>
    </source>
</evidence>
<dbReference type="PANTHER" id="PTHR34477">
    <property type="entry name" value="UPF0213 PROTEIN YHBQ"/>
    <property type="match status" value="1"/>
</dbReference>
<dbReference type="Gene3D" id="3.40.1440.10">
    <property type="entry name" value="GIY-YIG endonuclease"/>
    <property type="match status" value="1"/>
</dbReference>
<dbReference type="Proteomes" id="UP000242752">
    <property type="component" value="Unassembled WGS sequence"/>
</dbReference>
<dbReference type="InterPro" id="IPR050190">
    <property type="entry name" value="UPF0213_domain"/>
</dbReference>
<evidence type="ECO:0000313" key="4">
    <source>
        <dbReference type="Proteomes" id="UP000242752"/>
    </source>
</evidence>
<sequence length="82" mass="9789">MGKHYTYIVECIDKSLYTGYTTDLEARIHKHNAGKGAKYTKTRRPVRLKHYEIYDTKSEALKREYAIKRLTRQQKIALIEER</sequence>
<dbReference type="PROSITE" id="PS50164">
    <property type="entry name" value="GIY_YIG"/>
    <property type="match status" value="1"/>
</dbReference>
<reference evidence="3 4" key="1">
    <citation type="submission" date="2017-08" db="EMBL/GenBank/DDBJ databases">
        <title>Draft genome sequences of 64 type strains of genus Staph aureus.</title>
        <authorList>
            <person name="Cole K."/>
            <person name="Golubchik T."/>
            <person name="Russell J."/>
            <person name="Foster D."/>
            <person name="Llewelyn M."/>
            <person name="Wilson D."/>
            <person name="Crook D."/>
            <person name="Paul J."/>
        </authorList>
    </citation>
    <scope>NUCLEOTIDE SEQUENCE [LARGE SCALE GENOMIC DNA]</scope>
    <source>
        <strain evidence="3 4">DSM 21968</strain>
    </source>
</reference>
<dbReference type="Pfam" id="PF01541">
    <property type="entry name" value="GIY-YIG"/>
    <property type="match status" value="1"/>
</dbReference>
<gene>
    <name evidence="3" type="ORF">CD122_08490</name>
</gene>
<evidence type="ECO:0000259" key="2">
    <source>
        <dbReference type="PROSITE" id="PS50164"/>
    </source>
</evidence>
<name>A0A2K3YL34_9STAP</name>
<accession>A0A2K3YL34</accession>
<dbReference type="OrthoDB" id="9807770at2"/>